<dbReference type="EMBL" id="CACRTG010000028">
    <property type="protein sequence ID" value="VYT32107.1"/>
    <property type="molecule type" value="Genomic_DNA"/>
</dbReference>
<dbReference type="Pfam" id="PF13346">
    <property type="entry name" value="ABC2_membrane_5"/>
    <property type="match status" value="1"/>
</dbReference>
<proteinExistence type="predicted"/>
<feature type="transmembrane region" description="Helical" evidence="1">
    <location>
        <begin position="16"/>
        <end position="34"/>
    </location>
</feature>
<evidence type="ECO:0000313" key="2">
    <source>
        <dbReference type="EMBL" id="VYT32107.1"/>
    </source>
</evidence>
<feature type="transmembrane region" description="Helical" evidence="1">
    <location>
        <begin position="110"/>
        <end position="135"/>
    </location>
</feature>
<evidence type="ECO:0000256" key="1">
    <source>
        <dbReference type="SAM" id="Phobius"/>
    </source>
</evidence>
<feature type="transmembrane region" description="Helical" evidence="1">
    <location>
        <begin position="79"/>
        <end position="104"/>
    </location>
</feature>
<keyword evidence="1" id="KW-0812">Transmembrane</keyword>
<sequence length="201" mass="22798">MLKGLLIKEWFQIRHSLKRFLGIIVILGIIFGSSGDSISLLWIIEFLCFSSIITTFNLDERTKWDSYERVLAMSIEKKVVSKYIFMILCNLFGTLLGCTISIIISPEECILILGSAFFINILLMVIGIVMLPLLYKFGTERMRVINIAIVLILFYGISIVTEQLAGSNLFNIILVGFPVIGVIAIFISIKISKKIYQYKQL</sequence>
<keyword evidence="1" id="KW-1133">Transmembrane helix</keyword>
<protein>
    <recommendedName>
        <fullName evidence="3">ABC-2 transporter permease</fullName>
    </recommendedName>
</protein>
<feature type="transmembrane region" description="Helical" evidence="1">
    <location>
        <begin position="170"/>
        <end position="189"/>
    </location>
</feature>
<evidence type="ECO:0008006" key="3">
    <source>
        <dbReference type="Google" id="ProtNLM"/>
    </source>
</evidence>
<accession>A0A6N2VQW7</accession>
<dbReference type="AlphaFoldDB" id="A0A6N2VQW7"/>
<reference evidence="2" key="1">
    <citation type="submission" date="2019-11" db="EMBL/GenBank/DDBJ databases">
        <authorList>
            <person name="Feng L."/>
        </authorList>
    </citation>
    <scope>NUCLEOTIDE SEQUENCE</scope>
    <source>
        <strain evidence="2">CnexileLFYP112</strain>
    </source>
</reference>
<gene>
    <name evidence="2" type="ORF">CNLFYP112_02869</name>
</gene>
<name>A0A6N2VQW7_9FIRM</name>
<keyword evidence="1" id="KW-0472">Membrane</keyword>
<organism evidence="2">
    <name type="scientific">[Clostridium] nexile</name>
    <dbReference type="NCBI Taxonomy" id="29361"/>
    <lineage>
        <taxon>Bacteria</taxon>
        <taxon>Bacillati</taxon>
        <taxon>Bacillota</taxon>
        <taxon>Clostridia</taxon>
        <taxon>Lachnospirales</taxon>
        <taxon>Lachnospiraceae</taxon>
        <taxon>Tyzzerella</taxon>
    </lineage>
</organism>
<dbReference type="InterPro" id="IPR025699">
    <property type="entry name" value="ABC2_memb-like"/>
</dbReference>
<feature type="transmembrane region" description="Helical" evidence="1">
    <location>
        <begin position="144"/>
        <end position="164"/>
    </location>
</feature>